<keyword evidence="5" id="KW-0819">tRNA processing</keyword>
<evidence type="ECO:0000256" key="7">
    <source>
        <dbReference type="ARBA" id="ARBA00022741"/>
    </source>
</evidence>
<dbReference type="OrthoDB" id="9815896at2"/>
<evidence type="ECO:0000256" key="5">
    <source>
        <dbReference type="ARBA" id="ARBA00022694"/>
    </source>
</evidence>
<dbReference type="PATRIC" id="fig|1566026.4.peg.418"/>
<reference evidence="12" key="1">
    <citation type="submission" date="2014-11" db="EMBL/GenBank/DDBJ databases">
        <title>Genome sequencing of Roseivirga sp. D-25.</title>
        <authorList>
            <person name="Selvaratnam C."/>
            <person name="Thevarajoo S."/>
            <person name="Goh K.M."/>
            <person name="Eee R."/>
            <person name="Chan K.-G."/>
            <person name="Chong C.S."/>
        </authorList>
    </citation>
    <scope>NUCLEOTIDE SEQUENCE [LARGE SCALE GENOMIC DNA]</scope>
    <source>
        <strain evidence="12">D-25</strain>
    </source>
</reference>
<proteinExistence type="inferred from homology"/>
<protein>
    <recommendedName>
        <fullName evidence="3">tRNA threonylcarbamoyladenosine biosynthesis protein TsaE</fullName>
    </recommendedName>
    <alternativeName>
        <fullName evidence="10">t(6)A37 threonylcarbamoyladenosine biosynthesis protein TsaE</fullName>
    </alternativeName>
</protein>
<evidence type="ECO:0000256" key="3">
    <source>
        <dbReference type="ARBA" id="ARBA00019010"/>
    </source>
</evidence>
<dbReference type="InterPro" id="IPR027417">
    <property type="entry name" value="P-loop_NTPase"/>
</dbReference>
<comment type="similarity">
    <text evidence="2">Belongs to the TsaE family.</text>
</comment>
<keyword evidence="9" id="KW-0460">Magnesium</keyword>
<evidence type="ECO:0000256" key="1">
    <source>
        <dbReference type="ARBA" id="ARBA00004496"/>
    </source>
</evidence>
<keyword evidence="4" id="KW-0963">Cytoplasm</keyword>
<dbReference type="AlphaFoldDB" id="A0A0L8AKK9"/>
<evidence type="ECO:0000256" key="2">
    <source>
        <dbReference type="ARBA" id="ARBA00007599"/>
    </source>
</evidence>
<keyword evidence="12" id="KW-1185">Reference proteome</keyword>
<dbReference type="GO" id="GO:0002949">
    <property type="term" value="P:tRNA threonylcarbamoyladenosine modification"/>
    <property type="evidence" value="ECO:0007669"/>
    <property type="project" value="InterPro"/>
</dbReference>
<dbReference type="GO" id="GO:0046872">
    <property type="term" value="F:metal ion binding"/>
    <property type="evidence" value="ECO:0007669"/>
    <property type="project" value="UniProtKB-KW"/>
</dbReference>
<gene>
    <name evidence="11" type="ORF">OB69_10665</name>
</gene>
<evidence type="ECO:0000256" key="9">
    <source>
        <dbReference type="ARBA" id="ARBA00022842"/>
    </source>
</evidence>
<accession>A0A0L8AKK9</accession>
<evidence type="ECO:0000256" key="6">
    <source>
        <dbReference type="ARBA" id="ARBA00022723"/>
    </source>
</evidence>
<evidence type="ECO:0000256" key="4">
    <source>
        <dbReference type="ARBA" id="ARBA00022490"/>
    </source>
</evidence>
<dbReference type="RefSeq" id="WP_053223708.1">
    <property type="nucleotide sequence ID" value="NZ_JSVA01000010.1"/>
</dbReference>
<evidence type="ECO:0000313" key="12">
    <source>
        <dbReference type="Proteomes" id="UP000036908"/>
    </source>
</evidence>
<dbReference type="GO" id="GO:0005737">
    <property type="term" value="C:cytoplasm"/>
    <property type="evidence" value="ECO:0007669"/>
    <property type="project" value="UniProtKB-SubCell"/>
</dbReference>
<evidence type="ECO:0000256" key="10">
    <source>
        <dbReference type="ARBA" id="ARBA00032441"/>
    </source>
</evidence>
<organism evidence="11 12">
    <name type="scientific">Roseivirga seohaensis subsp. aquiponti</name>
    <dbReference type="NCBI Taxonomy" id="1566026"/>
    <lineage>
        <taxon>Bacteria</taxon>
        <taxon>Pseudomonadati</taxon>
        <taxon>Bacteroidota</taxon>
        <taxon>Cytophagia</taxon>
        <taxon>Cytophagales</taxon>
        <taxon>Roseivirgaceae</taxon>
        <taxon>Roseivirga</taxon>
    </lineage>
</organism>
<dbReference type="SUPFAM" id="SSF52540">
    <property type="entry name" value="P-loop containing nucleoside triphosphate hydrolases"/>
    <property type="match status" value="1"/>
</dbReference>
<evidence type="ECO:0000313" key="11">
    <source>
        <dbReference type="EMBL" id="KOF02762.1"/>
    </source>
</evidence>
<evidence type="ECO:0000256" key="8">
    <source>
        <dbReference type="ARBA" id="ARBA00022840"/>
    </source>
</evidence>
<dbReference type="InterPro" id="IPR003442">
    <property type="entry name" value="T6A_TsaE"/>
</dbReference>
<dbReference type="EMBL" id="JSVA01000010">
    <property type="protein sequence ID" value="KOF02762.1"/>
    <property type="molecule type" value="Genomic_DNA"/>
</dbReference>
<comment type="subcellular location">
    <subcellularLocation>
        <location evidence="1">Cytoplasm</location>
    </subcellularLocation>
</comment>
<keyword evidence="8" id="KW-0067">ATP-binding</keyword>
<dbReference type="GO" id="GO:0005524">
    <property type="term" value="F:ATP binding"/>
    <property type="evidence" value="ECO:0007669"/>
    <property type="project" value="UniProtKB-KW"/>
</dbReference>
<dbReference type="Gene3D" id="3.40.50.300">
    <property type="entry name" value="P-loop containing nucleotide triphosphate hydrolases"/>
    <property type="match status" value="1"/>
</dbReference>
<comment type="caution">
    <text evidence="11">The sequence shown here is derived from an EMBL/GenBank/DDBJ whole genome shotgun (WGS) entry which is preliminary data.</text>
</comment>
<dbReference type="PANTHER" id="PTHR33540:SF2">
    <property type="entry name" value="TRNA THREONYLCARBAMOYLADENOSINE BIOSYNTHESIS PROTEIN TSAE"/>
    <property type="match status" value="1"/>
</dbReference>
<keyword evidence="6" id="KW-0479">Metal-binding</keyword>
<sequence length="144" mass="16411">MTTELRLESKGLNDLENVAQQITAFGKEHNIWLLMGQMGAGKTTLSKAICGNLGVMDLVQSPTFSLVNEYLTNSGRTIYHFDFYRIEDIEELANIGVEEYFDSGNLCLIEWPEKISELIPDEYMKIFIEVLDDSSRVIKLTKHD</sequence>
<name>A0A0L8AKK9_9BACT</name>
<dbReference type="Pfam" id="PF02367">
    <property type="entry name" value="TsaE"/>
    <property type="match status" value="1"/>
</dbReference>
<dbReference type="Proteomes" id="UP000036908">
    <property type="component" value="Unassembled WGS sequence"/>
</dbReference>
<keyword evidence="7" id="KW-0547">Nucleotide-binding</keyword>
<dbReference type="PANTHER" id="PTHR33540">
    <property type="entry name" value="TRNA THREONYLCARBAMOYLADENOSINE BIOSYNTHESIS PROTEIN TSAE"/>
    <property type="match status" value="1"/>
</dbReference>
<dbReference type="NCBIfam" id="TIGR00150">
    <property type="entry name" value="T6A_YjeE"/>
    <property type="match status" value="1"/>
</dbReference>